<dbReference type="Proteomes" id="UP000629468">
    <property type="component" value="Unassembled WGS sequence"/>
</dbReference>
<protein>
    <submittedName>
        <fullName evidence="2">Uncharacterized protein</fullName>
    </submittedName>
</protein>
<dbReference type="EMBL" id="JABXXO010000005">
    <property type="protein sequence ID" value="KAF7777869.1"/>
    <property type="molecule type" value="Genomic_DNA"/>
</dbReference>
<feature type="region of interest" description="Disordered" evidence="1">
    <location>
        <begin position="215"/>
        <end position="251"/>
    </location>
</feature>
<dbReference type="AlphaFoldDB" id="A0A8H7F5M3"/>
<comment type="caution">
    <text evidence="2">The sequence shown here is derived from an EMBL/GenBank/DDBJ whole genome shotgun (WGS) entry which is preliminary data.</text>
</comment>
<name>A0A8H7F5M3_AGABI</name>
<organism evidence="2 3">
    <name type="scientific">Agaricus bisporus var. burnettii</name>
    <dbReference type="NCBI Taxonomy" id="192524"/>
    <lineage>
        <taxon>Eukaryota</taxon>
        <taxon>Fungi</taxon>
        <taxon>Dikarya</taxon>
        <taxon>Basidiomycota</taxon>
        <taxon>Agaricomycotina</taxon>
        <taxon>Agaricomycetes</taxon>
        <taxon>Agaricomycetidae</taxon>
        <taxon>Agaricales</taxon>
        <taxon>Agaricineae</taxon>
        <taxon>Agaricaceae</taxon>
        <taxon>Agaricus</taxon>
    </lineage>
</organism>
<feature type="compositionally biased region" description="Polar residues" evidence="1">
    <location>
        <begin position="215"/>
        <end position="237"/>
    </location>
</feature>
<sequence>MSNSVVERKEGQDVFKVALEILKPERRARDYVRNLKVLWDIEDRSATPDDFRWPMKAGPVYSFGRRGKGDGFFTGTYLYLSHHLQSADFHHCTHDLDSLFWFMNSLPLTLEGPGGKKRQNPPLDIIKTYYNGGPPKKALLASSFFIGPNSFDAPRNSVEIIDEAINGLGPDSEVENGYVGHAEEEKQKRQKEKDNMEKAISRQMTIAALFEESDSNTMPAHETTSPTIPASGTNLNPSPVVAHPRPSTPPAIRVATYQSPDSGRIVKMSRANALNPEST</sequence>
<accession>A0A8H7F5M3</accession>
<evidence type="ECO:0000313" key="2">
    <source>
        <dbReference type="EMBL" id="KAF7777869.1"/>
    </source>
</evidence>
<evidence type="ECO:0000256" key="1">
    <source>
        <dbReference type="SAM" id="MobiDB-lite"/>
    </source>
</evidence>
<proteinExistence type="predicted"/>
<reference evidence="2 3" key="1">
    <citation type="journal article" name="Sci. Rep.">
        <title>Telomere-to-telomere assembled and centromere annotated genomes of the two main subspecies of the button mushroom Agaricus bisporus reveal especially polymorphic chromosome ends.</title>
        <authorList>
            <person name="Sonnenberg A.S.M."/>
            <person name="Sedaghat-Telgerd N."/>
            <person name="Lavrijssen B."/>
            <person name="Ohm R.A."/>
            <person name="Hendrickx P.M."/>
            <person name="Scholtmeijer K."/>
            <person name="Baars J.J.P."/>
            <person name="van Peer A."/>
        </authorList>
    </citation>
    <scope>NUCLEOTIDE SEQUENCE [LARGE SCALE GENOMIC DNA]</scope>
    <source>
        <strain evidence="2 3">H119_p4</strain>
    </source>
</reference>
<gene>
    <name evidence="2" type="ORF">Agabi119p4_3941</name>
</gene>
<evidence type="ECO:0000313" key="3">
    <source>
        <dbReference type="Proteomes" id="UP000629468"/>
    </source>
</evidence>